<evidence type="ECO:0000259" key="2">
    <source>
        <dbReference type="PROSITE" id="PS50106"/>
    </source>
</evidence>
<dbReference type="Proteomes" id="UP000580568">
    <property type="component" value="Unassembled WGS sequence"/>
</dbReference>
<keyword evidence="1" id="KW-0472">Membrane</keyword>
<evidence type="ECO:0000256" key="1">
    <source>
        <dbReference type="SAM" id="Phobius"/>
    </source>
</evidence>
<reference evidence="3 4" key="1">
    <citation type="submission" date="2020-07" db="EMBL/GenBank/DDBJ databases">
        <title>A new beta-1,3-glucan-decomposing anaerobic bacterium isolated from anoxic soil subjected to biological soil disinfestation.</title>
        <authorList>
            <person name="Ueki A."/>
            <person name="Tonouchi A."/>
        </authorList>
    </citation>
    <scope>NUCLEOTIDE SEQUENCE [LARGE SCALE GENOMIC DNA]</scope>
    <source>
        <strain evidence="3 4">TW1</strain>
    </source>
</reference>
<feature type="domain" description="PDZ" evidence="2">
    <location>
        <begin position="317"/>
        <end position="373"/>
    </location>
</feature>
<dbReference type="Pfam" id="PF17820">
    <property type="entry name" value="PDZ_6"/>
    <property type="match status" value="1"/>
</dbReference>
<feature type="transmembrane region" description="Helical" evidence="1">
    <location>
        <begin position="256"/>
        <end position="273"/>
    </location>
</feature>
<feature type="transmembrane region" description="Helical" evidence="1">
    <location>
        <begin position="12"/>
        <end position="33"/>
    </location>
</feature>
<evidence type="ECO:0000313" key="4">
    <source>
        <dbReference type="Proteomes" id="UP000580568"/>
    </source>
</evidence>
<dbReference type="EMBL" id="BLZR01000001">
    <property type="protein sequence ID" value="GFP74012.1"/>
    <property type="molecule type" value="Genomic_DNA"/>
</dbReference>
<dbReference type="PROSITE" id="PS50106">
    <property type="entry name" value="PDZ"/>
    <property type="match status" value="1"/>
</dbReference>
<comment type="caution">
    <text evidence="3">The sequence shown here is derived from an EMBL/GenBank/DDBJ whole genome shotgun (WGS) entry which is preliminary data.</text>
</comment>
<feature type="transmembrane region" description="Helical" evidence="1">
    <location>
        <begin position="180"/>
        <end position="200"/>
    </location>
</feature>
<feature type="transmembrane region" description="Helical" evidence="1">
    <location>
        <begin position="139"/>
        <end position="159"/>
    </location>
</feature>
<dbReference type="InterPro" id="IPR001478">
    <property type="entry name" value="PDZ"/>
</dbReference>
<dbReference type="SMART" id="SM00228">
    <property type="entry name" value="PDZ"/>
    <property type="match status" value="1"/>
</dbReference>
<proteinExistence type="predicted"/>
<name>A0A6V8SBR5_9CLOT</name>
<keyword evidence="4" id="KW-1185">Reference proteome</keyword>
<sequence>MDLAIYTLRSLAYAIVDPQYALILTLLAVMFYMQNRKNSFMQKMILGESFNSPLELTLSQIVLGILAGALGSVILTYLGVVFDKNSGIDILFIVSLLLMFYKPRFFCFSYSAAILGIVAIVLNYIYSSMGIVAPLNINVASLITFVGVLHIVEGILVSFDGAKGAIPVFTNKEGRILGGFALKRHWAIPIALIILIKGVVDTGTVEIANPSWWPLIQSGSFKRIMETAVISLVPFYGVVGYSSITFASDKKEKARNSGIGILVYGLIMIAVGQLGNLNIVFQIVGLILMPLAHEFMLRAQNKAEQSKEPMFISDDEGVSVLDVSPGSPAYIAGVKSGDKILAINEEEVINELHAYKLIKESYVSVDVKLKNRKGSIKNILINQVENKRFGVILVPKVVNNKDMINYDKQNFNEVLDKLKNKDK</sequence>
<organism evidence="3 4">
    <name type="scientific">Clostridium fungisolvens</name>
    <dbReference type="NCBI Taxonomy" id="1604897"/>
    <lineage>
        <taxon>Bacteria</taxon>
        <taxon>Bacillati</taxon>
        <taxon>Bacillota</taxon>
        <taxon>Clostridia</taxon>
        <taxon>Eubacteriales</taxon>
        <taxon>Clostridiaceae</taxon>
        <taxon>Clostridium</taxon>
    </lineage>
</organism>
<gene>
    <name evidence="3" type="ORF">bsdtw1_00049</name>
</gene>
<protein>
    <recommendedName>
        <fullName evidence="2">PDZ domain-containing protein</fullName>
    </recommendedName>
</protein>
<feature type="transmembrane region" description="Helical" evidence="1">
    <location>
        <begin position="220"/>
        <end position="244"/>
    </location>
</feature>
<feature type="transmembrane region" description="Helical" evidence="1">
    <location>
        <begin position="108"/>
        <end position="127"/>
    </location>
</feature>
<keyword evidence="1" id="KW-1133">Transmembrane helix</keyword>
<feature type="transmembrane region" description="Helical" evidence="1">
    <location>
        <begin position="54"/>
        <end position="80"/>
    </location>
</feature>
<dbReference type="RefSeq" id="WP_183275603.1">
    <property type="nucleotide sequence ID" value="NZ_BLZR01000001.1"/>
</dbReference>
<keyword evidence="1" id="KW-0812">Transmembrane</keyword>
<dbReference type="SUPFAM" id="SSF50156">
    <property type="entry name" value="PDZ domain-like"/>
    <property type="match status" value="1"/>
</dbReference>
<dbReference type="InterPro" id="IPR036034">
    <property type="entry name" value="PDZ_sf"/>
</dbReference>
<dbReference type="InterPro" id="IPR041489">
    <property type="entry name" value="PDZ_6"/>
</dbReference>
<accession>A0A6V8SBR5</accession>
<dbReference type="AlphaFoldDB" id="A0A6V8SBR5"/>
<dbReference type="Gene3D" id="2.30.42.10">
    <property type="match status" value="1"/>
</dbReference>
<evidence type="ECO:0000313" key="3">
    <source>
        <dbReference type="EMBL" id="GFP74012.1"/>
    </source>
</evidence>